<sequence>MTKSEFFREERKRRVAILGEDAVCSINGVCGYSCGMPPAVEKVSVPVDTEEEAYMLVFPYEHFCGEKHFKLYESLKGISDDELKLRSLERQRETLLKSFQQKLQRCDEAIALLNKNLKTLRSKL</sequence>
<dbReference type="EMBL" id="MW961156">
    <property type="protein sequence ID" value="QZA75383.1"/>
    <property type="molecule type" value="Genomic_RNA"/>
</dbReference>
<protein>
    <submittedName>
        <fullName evidence="2">Uncharacterized protein</fullName>
    </submittedName>
</protein>
<keyword evidence="1" id="KW-0175">Coiled coil</keyword>
<dbReference type="Pfam" id="PF04521">
    <property type="entry name" value="Viral_P18"/>
    <property type="match status" value="1"/>
</dbReference>
<proteinExistence type="predicted"/>
<accession>A0A8G1GLX8</accession>
<evidence type="ECO:0000313" key="2">
    <source>
        <dbReference type="EMBL" id="QZA75383.1"/>
    </source>
</evidence>
<feature type="coiled-coil region" evidence="1">
    <location>
        <begin position="78"/>
        <end position="123"/>
    </location>
</feature>
<dbReference type="InterPro" id="IPR007609">
    <property type="entry name" value="Viral_P18"/>
</dbReference>
<name>A0A8G1GLX8_9VIRU</name>
<gene>
    <name evidence="2" type="primary">ORF2</name>
</gene>
<reference evidence="2" key="1">
    <citation type="submission" date="2021-04" db="EMBL/GenBank/DDBJ databases">
        <title>Plant Virus Collection isolate.</title>
        <authorList>
            <person name="Knierim D."/>
            <person name="Margaria P."/>
            <person name="Menzel W."/>
            <person name="Winter S."/>
        </authorList>
    </citation>
    <scope>NUCLEOTIDE SEQUENCE</scope>
    <source>
        <strain evidence="2">DSMZ PV-0291</strain>
    </source>
</reference>
<evidence type="ECO:0000256" key="1">
    <source>
        <dbReference type="SAM" id="Coils"/>
    </source>
</evidence>
<organism evidence="2">
    <name type="scientific">Peanut clump virus</name>
    <dbReference type="NCBI Taxonomy" id="28355"/>
    <lineage>
        <taxon>Viruses</taxon>
        <taxon>Riboviria</taxon>
        <taxon>Orthornavirae</taxon>
        <taxon>Kitrinoviricota</taxon>
        <taxon>Alsuviricetes</taxon>
        <taxon>Martellivirales</taxon>
        <taxon>Virgaviridae</taxon>
        <taxon>Pecluvirus</taxon>
        <taxon>Pecluvirus arachidis</taxon>
    </lineage>
</organism>